<dbReference type="PATRIC" id="fig|1073383.3.peg.750"/>
<gene>
    <name evidence="2" type="ORF">HMPREF1168_00739</name>
</gene>
<reference evidence="2 3" key="1">
    <citation type="submission" date="2012-06" db="EMBL/GenBank/DDBJ databases">
        <title>The Genome Sequence of Aeromonas veronii AMC34.</title>
        <authorList>
            <consortium name="The Broad Institute Genome Sequencing Platform"/>
            <person name="Earl A."/>
            <person name="Ward D."/>
            <person name="Feldgarden M."/>
            <person name="Gevers D."/>
            <person name="Graf J."/>
            <person name="Tomasi A."/>
            <person name="Horneman A."/>
            <person name="Walker B."/>
            <person name="Young S.K."/>
            <person name="Zeng Q."/>
            <person name="Gargeya S."/>
            <person name="Fitzgerald M."/>
            <person name="Haas B."/>
            <person name="Abouelleil A."/>
            <person name="Alvarado L."/>
            <person name="Arachchi H.M."/>
            <person name="Berlin A.M."/>
            <person name="Chapman S.B."/>
            <person name="Goldberg J."/>
            <person name="Griggs A."/>
            <person name="Gujja S."/>
            <person name="Hansen M."/>
            <person name="Howarth C."/>
            <person name="Imamovic A."/>
            <person name="Larimer J."/>
            <person name="McCowan C."/>
            <person name="Montmayeur A."/>
            <person name="Murphy C."/>
            <person name="Neiman D."/>
            <person name="Pearson M."/>
            <person name="Priest M."/>
            <person name="Roberts A."/>
            <person name="Saif S."/>
            <person name="Shea T."/>
            <person name="Sisk P."/>
            <person name="Sykes S."/>
            <person name="Wortman J."/>
            <person name="Nusbaum C."/>
            <person name="Birren B."/>
        </authorList>
    </citation>
    <scope>NUCLEOTIDE SEQUENCE [LARGE SCALE GENOMIC DNA]</scope>
    <source>
        <strain evidence="2 3">AMC34</strain>
    </source>
</reference>
<proteinExistence type="predicted"/>
<feature type="domain" description="Peptidase S74" evidence="1">
    <location>
        <begin position="640"/>
        <end position="775"/>
    </location>
</feature>
<evidence type="ECO:0000313" key="2">
    <source>
        <dbReference type="EMBL" id="EKB22683.1"/>
    </source>
</evidence>
<dbReference type="PROSITE" id="PS51688">
    <property type="entry name" value="ICA"/>
    <property type="match status" value="1"/>
</dbReference>
<dbReference type="Proteomes" id="UP000006087">
    <property type="component" value="Unassembled WGS sequence"/>
</dbReference>
<dbReference type="EMBL" id="AGWU01000008">
    <property type="protein sequence ID" value="EKB22683.1"/>
    <property type="molecule type" value="Genomic_DNA"/>
</dbReference>
<evidence type="ECO:0000259" key="1">
    <source>
        <dbReference type="PROSITE" id="PS51688"/>
    </source>
</evidence>
<dbReference type="RefSeq" id="WP_005342130.1">
    <property type="nucleotide sequence ID" value="NZ_JH823256.1"/>
</dbReference>
<dbReference type="AlphaFoldDB" id="K1J8P7"/>
<dbReference type="InterPro" id="IPR012334">
    <property type="entry name" value="Pectin_lyas_fold"/>
</dbReference>
<dbReference type="Pfam" id="PF18668">
    <property type="entry name" value="Tail_spike_N"/>
    <property type="match status" value="1"/>
</dbReference>
<dbReference type="InterPro" id="IPR030392">
    <property type="entry name" value="S74_ICA"/>
</dbReference>
<organism evidence="2 3">
    <name type="scientific">Aeromonas veronii AMC34</name>
    <dbReference type="NCBI Taxonomy" id="1073383"/>
    <lineage>
        <taxon>Bacteria</taxon>
        <taxon>Pseudomonadati</taxon>
        <taxon>Pseudomonadota</taxon>
        <taxon>Gammaproteobacteria</taxon>
        <taxon>Aeromonadales</taxon>
        <taxon>Aeromonadaceae</taxon>
        <taxon>Aeromonas</taxon>
    </lineage>
</organism>
<comment type="caution">
    <text evidence="2">The sequence shown here is derived from an EMBL/GenBank/DDBJ whole genome shotgun (WGS) entry which is preliminary data.</text>
</comment>
<dbReference type="InterPro" id="IPR040775">
    <property type="entry name" value="Tail_spike_N"/>
</dbReference>
<accession>K1J8P7</accession>
<dbReference type="Gene3D" id="2.10.10.80">
    <property type="match status" value="1"/>
</dbReference>
<dbReference type="Gene3D" id="2.160.20.10">
    <property type="entry name" value="Single-stranded right-handed beta-helix, Pectin lyase-like"/>
    <property type="match status" value="1"/>
</dbReference>
<sequence>MYWPDTGTGVDTEPARKPVASAVRKYFTEGGAGVPPTVPGGDWFNAITNEVLNVLDAAGIDPSKTDDDQLLLAIQRISKAMSAREALRRTYAEAGFNLVPGSFELGGTVTTATDVLLYEADGHAYNWDGVFPVGGKVVPQNSTPATTGGVGPDLWLDQAGATLRDDLALPGGSQHVGFEQEGAGSDDRTLEDKAREWVSVEDKGGVGDDVADNAAAFAAAAIVSRVVKVGAGVFFSSVAPTAMLFSDRGGSVRLGAQVYKLSTVPQVISPYEQTEPDGTIVRLSNMTVGQDCAPDMANGPTSYANTLTGTSAGKGIVDNVTRLTGYGGYICKELILGYSIDAFGTNSCEWMGYGDRITLVGANSGKNLGNANPVGRHEYFKPSAPNPNDWDTRWPAWRTFAGAADAPAQVMTAGDYENKATHIVGVGRNTFGFSITIKDSVALGYDAGTSVLYGQDNVFIGDRAGQWTIKCDFSTWGGSKAARALMDSNQDSGWGYLAGANYVRMRRNTISGYQVMAGFQCNLTDYPESNCFYGRISAANAQGSIKYNCGYGENTLTFVQSDGNVANGQNALSKLADPLKGHNTASGMDSMVSMQDLSPCTSVENSSGFGYQARVSGDNQVQLGNSATTTYVFGTVQNRSDARDKADLRPTTLLDEFIDGLEAEEGFWDMRDDYFEEYQVQIGIDLETAEPIFETRARPIPKDGSKKRNRRHQWFVFQKVQALCEEIGIDFGGLQDHSVNGGCDVGTLGYDEFIPPLTAYVQRRKAELRALEQVVSQQAETIKAITERLDKLSPPAV</sequence>
<name>K1J8P7_AERVE</name>
<dbReference type="HOGENOM" id="CLU_352567_0_0_6"/>
<protein>
    <recommendedName>
        <fullName evidence="1">Peptidase S74 domain-containing protein</fullName>
    </recommendedName>
</protein>
<evidence type="ECO:0000313" key="3">
    <source>
        <dbReference type="Proteomes" id="UP000006087"/>
    </source>
</evidence>